<reference evidence="1 2" key="1">
    <citation type="submission" date="2024-03" db="EMBL/GenBank/DDBJ databases">
        <title>Human intestinal bacterial collection.</title>
        <authorList>
            <person name="Pauvert C."/>
            <person name="Hitch T.C.A."/>
            <person name="Clavel T."/>
        </authorList>
    </citation>
    <scope>NUCLEOTIDE SEQUENCE [LARGE SCALE GENOMIC DNA]</scope>
    <source>
        <strain evidence="1 2">CLA-AP-H34</strain>
    </source>
</reference>
<protein>
    <submittedName>
        <fullName evidence="1">Uncharacterized protein</fullName>
    </submittedName>
</protein>
<proteinExistence type="predicted"/>
<sequence>MVYIGAGRLDQPLEVLELREIGAGLWEWVPICRAWGLVEQTAKTNLFSKVGVGARDAALVVRRQPLTLHNALRWKGKHLFLTSIIQRDRNHLDVAAALVEPVPCRATRQGNRVGPAGRPVTGQVMQVDFPGILTEKYVRYQREETHDESEMVYVLVTPKAVQLRGGDLVQVQDGPAKGTYHVTVSHVLDLHKNEYELMQGEDI</sequence>
<gene>
    <name evidence="1" type="ORF">WMO45_00320</name>
</gene>
<dbReference type="Proteomes" id="UP001440599">
    <property type="component" value="Unassembled WGS sequence"/>
</dbReference>
<dbReference type="EMBL" id="JBBMFT010000001">
    <property type="protein sequence ID" value="MEQ2454956.1"/>
    <property type="molecule type" value="Genomic_DNA"/>
</dbReference>
<dbReference type="RefSeq" id="WP_349138633.1">
    <property type="nucleotide sequence ID" value="NZ_JBBMFT010000001.1"/>
</dbReference>
<evidence type="ECO:0000313" key="1">
    <source>
        <dbReference type="EMBL" id="MEQ2454956.1"/>
    </source>
</evidence>
<accession>A0ABV1EMV8</accession>
<organism evidence="1 2">
    <name type="scientific">Flavonifractor hominis</name>
    <dbReference type="NCBI Taxonomy" id="3133178"/>
    <lineage>
        <taxon>Bacteria</taxon>
        <taxon>Bacillati</taxon>
        <taxon>Bacillota</taxon>
        <taxon>Clostridia</taxon>
        <taxon>Eubacteriales</taxon>
        <taxon>Oscillospiraceae</taxon>
        <taxon>Flavonifractor</taxon>
    </lineage>
</organism>
<evidence type="ECO:0000313" key="2">
    <source>
        <dbReference type="Proteomes" id="UP001440599"/>
    </source>
</evidence>
<comment type="caution">
    <text evidence="1">The sequence shown here is derived from an EMBL/GenBank/DDBJ whole genome shotgun (WGS) entry which is preliminary data.</text>
</comment>
<keyword evidence="2" id="KW-1185">Reference proteome</keyword>
<name>A0ABV1EMV8_9FIRM</name>